<dbReference type="Proteomes" id="UP000814128">
    <property type="component" value="Unassembled WGS sequence"/>
</dbReference>
<evidence type="ECO:0000313" key="2">
    <source>
        <dbReference type="Proteomes" id="UP000814128"/>
    </source>
</evidence>
<evidence type="ECO:0000313" key="1">
    <source>
        <dbReference type="EMBL" id="KAI0030590.1"/>
    </source>
</evidence>
<proteinExistence type="predicted"/>
<reference evidence="1" key="1">
    <citation type="submission" date="2021-02" db="EMBL/GenBank/DDBJ databases">
        <authorList>
            <consortium name="DOE Joint Genome Institute"/>
            <person name="Ahrendt S."/>
            <person name="Looney B.P."/>
            <person name="Miyauchi S."/>
            <person name="Morin E."/>
            <person name="Drula E."/>
            <person name="Courty P.E."/>
            <person name="Chicoki N."/>
            <person name="Fauchery L."/>
            <person name="Kohler A."/>
            <person name="Kuo A."/>
            <person name="Labutti K."/>
            <person name="Pangilinan J."/>
            <person name="Lipzen A."/>
            <person name="Riley R."/>
            <person name="Andreopoulos W."/>
            <person name="He G."/>
            <person name="Johnson J."/>
            <person name="Barry K.W."/>
            <person name="Grigoriev I.V."/>
            <person name="Nagy L."/>
            <person name="Hibbett D."/>
            <person name="Henrissat B."/>
            <person name="Matheny P.B."/>
            <person name="Labbe J."/>
            <person name="Martin F."/>
        </authorList>
    </citation>
    <scope>NUCLEOTIDE SEQUENCE</scope>
    <source>
        <strain evidence="1">EC-137</strain>
    </source>
</reference>
<organism evidence="1 2">
    <name type="scientific">Vararia minispora EC-137</name>
    <dbReference type="NCBI Taxonomy" id="1314806"/>
    <lineage>
        <taxon>Eukaryota</taxon>
        <taxon>Fungi</taxon>
        <taxon>Dikarya</taxon>
        <taxon>Basidiomycota</taxon>
        <taxon>Agaricomycotina</taxon>
        <taxon>Agaricomycetes</taxon>
        <taxon>Russulales</taxon>
        <taxon>Lachnocladiaceae</taxon>
        <taxon>Vararia</taxon>
    </lineage>
</organism>
<keyword evidence="2" id="KW-1185">Reference proteome</keyword>
<protein>
    <submittedName>
        <fullName evidence="1">Mitochondrial distribution/morphology family 35/apoptosis</fullName>
    </submittedName>
</protein>
<reference evidence="1" key="2">
    <citation type="journal article" date="2022" name="New Phytol.">
        <title>Evolutionary transition to the ectomycorrhizal habit in the genomes of a hyperdiverse lineage of mushroom-forming fungi.</title>
        <authorList>
            <person name="Looney B."/>
            <person name="Miyauchi S."/>
            <person name="Morin E."/>
            <person name="Drula E."/>
            <person name="Courty P.E."/>
            <person name="Kohler A."/>
            <person name="Kuo A."/>
            <person name="LaButti K."/>
            <person name="Pangilinan J."/>
            <person name="Lipzen A."/>
            <person name="Riley R."/>
            <person name="Andreopoulos W."/>
            <person name="He G."/>
            <person name="Johnson J."/>
            <person name="Nolan M."/>
            <person name="Tritt A."/>
            <person name="Barry K.W."/>
            <person name="Grigoriev I.V."/>
            <person name="Nagy L.G."/>
            <person name="Hibbett D."/>
            <person name="Henrissat B."/>
            <person name="Matheny P.B."/>
            <person name="Labbe J."/>
            <person name="Martin F.M."/>
        </authorList>
    </citation>
    <scope>NUCLEOTIDE SEQUENCE</scope>
    <source>
        <strain evidence="1">EC-137</strain>
    </source>
</reference>
<gene>
    <name evidence="1" type="ORF">K488DRAFT_87628</name>
</gene>
<dbReference type="EMBL" id="MU273614">
    <property type="protein sequence ID" value="KAI0030590.1"/>
    <property type="molecule type" value="Genomic_DNA"/>
</dbReference>
<accession>A0ACB8QG46</accession>
<comment type="caution">
    <text evidence="1">The sequence shown here is derived from an EMBL/GenBank/DDBJ whole genome shotgun (WGS) entry which is preliminary data.</text>
</comment>
<sequence>MAQSLAPECTSLKLKYDACFNSWFEGYLEPAVAVPSTDRAAYARAKAEEYDRKCGAVWGSYRACVEKAMEEKGLSELVVRAREASTSG</sequence>
<name>A0ACB8QG46_9AGAM</name>